<dbReference type="Proteomes" id="UP000663868">
    <property type="component" value="Unassembled WGS sequence"/>
</dbReference>
<accession>A0A820QBC2</accession>
<reference evidence="8" key="1">
    <citation type="submission" date="2021-02" db="EMBL/GenBank/DDBJ databases">
        <authorList>
            <person name="Nowell W R."/>
        </authorList>
    </citation>
    <scope>NUCLEOTIDE SEQUENCE</scope>
</reference>
<evidence type="ECO:0000256" key="1">
    <source>
        <dbReference type="ARBA" id="ARBA00004123"/>
    </source>
</evidence>
<dbReference type="GO" id="GO:0005643">
    <property type="term" value="C:nuclear pore"/>
    <property type="evidence" value="ECO:0007669"/>
    <property type="project" value="TreeGrafter"/>
</dbReference>
<comment type="similarity">
    <text evidence="3">Belongs to the exportin family.</text>
</comment>
<dbReference type="GO" id="GO:0005049">
    <property type="term" value="F:nuclear export signal receptor activity"/>
    <property type="evidence" value="ECO:0007669"/>
    <property type="project" value="InterPro"/>
</dbReference>
<dbReference type="GO" id="GO:0006611">
    <property type="term" value="P:protein export from nucleus"/>
    <property type="evidence" value="ECO:0007669"/>
    <property type="project" value="TreeGrafter"/>
</dbReference>
<feature type="non-terminal residue" evidence="8">
    <location>
        <position position="1"/>
    </location>
</feature>
<gene>
    <name evidence="8" type="ORF">KXQ929_LOCUS51923</name>
</gene>
<organism evidence="8 9">
    <name type="scientific">Adineta steineri</name>
    <dbReference type="NCBI Taxonomy" id="433720"/>
    <lineage>
        <taxon>Eukaryota</taxon>
        <taxon>Metazoa</taxon>
        <taxon>Spiralia</taxon>
        <taxon>Gnathifera</taxon>
        <taxon>Rotifera</taxon>
        <taxon>Eurotatoria</taxon>
        <taxon>Bdelloidea</taxon>
        <taxon>Adinetida</taxon>
        <taxon>Adinetidae</taxon>
        <taxon>Adineta</taxon>
    </lineage>
</organism>
<keyword evidence="5" id="KW-0963">Cytoplasm</keyword>
<sequence>MLMHDFRYDEDDDDRAEAFMKPFTTQCTRLVQIFKEFPEFSLINPGQFLGMNQFNPTLASLDEIQSLIIGITRDLRGLCSSLLSKQAYNSFFDWLYPAYLPLFLKALYVFYDRMDVYNPLLKFFHELSSNRQERLVFDSTK</sequence>
<evidence type="ECO:0000256" key="5">
    <source>
        <dbReference type="ARBA" id="ARBA00022490"/>
    </source>
</evidence>
<keyword evidence="4" id="KW-0813">Transport</keyword>
<evidence type="ECO:0000256" key="2">
    <source>
        <dbReference type="ARBA" id="ARBA00004496"/>
    </source>
</evidence>
<dbReference type="AlphaFoldDB" id="A0A820QBC2"/>
<evidence type="ECO:0000313" key="8">
    <source>
        <dbReference type="EMBL" id="CAF4416569.1"/>
    </source>
</evidence>
<evidence type="ECO:0000256" key="7">
    <source>
        <dbReference type="ARBA" id="ARBA00023242"/>
    </source>
</evidence>
<dbReference type="EMBL" id="CAJOBB010026527">
    <property type="protein sequence ID" value="CAF4416569.1"/>
    <property type="molecule type" value="Genomic_DNA"/>
</dbReference>
<dbReference type="PANTHER" id="PTHR12596">
    <property type="entry name" value="EXPORTIN 4,7-RELATED"/>
    <property type="match status" value="1"/>
</dbReference>
<evidence type="ECO:0000256" key="4">
    <source>
        <dbReference type="ARBA" id="ARBA00022448"/>
    </source>
</evidence>
<evidence type="ECO:0000256" key="3">
    <source>
        <dbReference type="ARBA" id="ARBA00009466"/>
    </source>
</evidence>
<dbReference type="InterPro" id="IPR044189">
    <property type="entry name" value="XPO4/7-like"/>
</dbReference>
<comment type="caution">
    <text evidence="8">The sequence shown here is derived from an EMBL/GenBank/DDBJ whole genome shotgun (WGS) entry which is preliminary data.</text>
</comment>
<keyword evidence="6" id="KW-0653">Protein transport</keyword>
<dbReference type="GO" id="GO:0005737">
    <property type="term" value="C:cytoplasm"/>
    <property type="evidence" value="ECO:0007669"/>
    <property type="project" value="UniProtKB-SubCell"/>
</dbReference>
<evidence type="ECO:0000256" key="6">
    <source>
        <dbReference type="ARBA" id="ARBA00022927"/>
    </source>
</evidence>
<keyword evidence="7" id="KW-0539">Nucleus</keyword>
<name>A0A820QBC2_9BILA</name>
<dbReference type="PANTHER" id="PTHR12596:SF2">
    <property type="entry name" value="EXPORTIN-7 ISOFORM X1"/>
    <property type="match status" value="1"/>
</dbReference>
<proteinExistence type="inferred from homology"/>
<protein>
    <submittedName>
        <fullName evidence="8">Uncharacterized protein</fullName>
    </submittedName>
</protein>
<comment type="subcellular location">
    <subcellularLocation>
        <location evidence="2">Cytoplasm</location>
    </subcellularLocation>
    <subcellularLocation>
        <location evidence="1">Nucleus</location>
    </subcellularLocation>
</comment>
<evidence type="ECO:0000313" key="9">
    <source>
        <dbReference type="Proteomes" id="UP000663868"/>
    </source>
</evidence>